<reference evidence="1" key="1">
    <citation type="journal article" date="2015" name="Nature">
        <title>Complex archaea that bridge the gap between prokaryotes and eukaryotes.</title>
        <authorList>
            <person name="Spang A."/>
            <person name="Saw J.H."/>
            <person name="Jorgensen S.L."/>
            <person name="Zaremba-Niedzwiedzka K."/>
            <person name="Martijn J."/>
            <person name="Lind A.E."/>
            <person name="van Eijk R."/>
            <person name="Schleper C."/>
            <person name="Guy L."/>
            <person name="Ettema T.J."/>
        </authorList>
    </citation>
    <scope>NUCLEOTIDE SEQUENCE</scope>
</reference>
<name>A0A0F8XT64_9ZZZZ</name>
<organism evidence="1">
    <name type="scientific">marine sediment metagenome</name>
    <dbReference type="NCBI Taxonomy" id="412755"/>
    <lineage>
        <taxon>unclassified sequences</taxon>
        <taxon>metagenomes</taxon>
        <taxon>ecological metagenomes</taxon>
    </lineage>
</organism>
<dbReference type="AlphaFoldDB" id="A0A0F8XT64"/>
<accession>A0A0F8XT64</accession>
<feature type="non-terminal residue" evidence="1">
    <location>
        <position position="1"/>
    </location>
</feature>
<dbReference type="Pfam" id="PF19586">
    <property type="entry name" value="DUF6093"/>
    <property type="match status" value="1"/>
</dbReference>
<sequence length="114" mass="12637">RATGRGTLNASTLLYTGDTETQIYSGDALIRPVKTTDDEDFGQQETSLVELDVFMPHDAGDFQPEDLGTIDTATYDTDLVGKTMRVTEIEYDSYLTRTRVRCRLDIGAGFVDTT</sequence>
<comment type="caution">
    <text evidence="1">The sequence shown here is derived from an EMBL/GenBank/DDBJ whole genome shotgun (WGS) entry which is preliminary data.</text>
</comment>
<protein>
    <submittedName>
        <fullName evidence="1">Uncharacterized protein</fullName>
    </submittedName>
</protein>
<dbReference type="InterPro" id="IPR046075">
    <property type="entry name" value="DUF6093"/>
</dbReference>
<gene>
    <name evidence="1" type="ORF">LCGC14_2907020</name>
</gene>
<dbReference type="EMBL" id="LAZR01057409">
    <property type="protein sequence ID" value="KKK72123.1"/>
    <property type="molecule type" value="Genomic_DNA"/>
</dbReference>
<evidence type="ECO:0000313" key="1">
    <source>
        <dbReference type="EMBL" id="KKK72123.1"/>
    </source>
</evidence>
<proteinExistence type="predicted"/>